<evidence type="ECO:0000256" key="3">
    <source>
        <dbReference type="ARBA" id="ARBA00007438"/>
    </source>
</evidence>
<comment type="cofactor">
    <cofactor evidence="1">
        <name>Mg(2+)</name>
        <dbReference type="ChEBI" id="CHEBI:18420"/>
    </cofactor>
</comment>
<dbReference type="GO" id="GO:0003723">
    <property type="term" value="F:RNA binding"/>
    <property type="evidence" value="ECO:0007669"/>
    <property type="project" value="InterPro"/>
</dbReference>
<reference evidence="14" key="1">
    <citation type="journal article" date="2014" name="Genome Biol. Evol.">
        <title>Pangenome evidence for extensive interdomain horizontal transfer affecting lineage core and shell genes in uncultured planktonic thaumarchaeota and euryarchaeota.</title>
        <authorList>
            <person name="Deschamps P."/>
            <person name="Zivanovic Y."/>
            <person name="Moreira D."/>
            <person name="Rodriguez-Valera F."/>
            <person name="Lopez-Garcia P."/>
        </authorList>
    </citation>
    <scope>NUCLEOTIDE SEQUENCE</scope>
</reference>
<name>A0A075FNV9_9EURY</name>
<evidence type="ECO:0000256" key="6">
    <source>
        <dbReference type="ARBA" id="ARBA00022598"/>
    </source>
</evidence>
<evidence type="ECO:0000313" key="14">
    <source>
        <dbReference type="EMBL" id="AIE93024.1"/>
    </source>
</evidence>
<accession>A0A075FNV9</accession>
<dbReference type="SUPFAM" id="SSF46955">
    <property type="entry name" value="Putative DNA-binding domain"/>
    <property type="match status" value="2"/>
</dbReference>
<dbReference type="InterPro" id="IPR005147">
    <property type="entry name" value="tRNA_synthase_B5-dom"/>
</dbReference>
<dbReference type="GO" id="GO:0000287">
    <property type="term" value="F:magnesium ion binding"/>
    <property type="evidence" value="ECO:0007669"/>
    <property type="project" value="InterPro"/>
</dbReference>
<feature type="domain" description="B5" evidence="13">
    <location>
        <begin position="282"/>
        <end position="376"/>
    </location>
</feature>
<dbReference type="Gene3D" id="3.30.56.10">
    <property type="match status" value="2"/>
</dbReference>
<keyword evidence="12 14" id="KW-0030">Aminoacyl-tRNA synthetase</keyword>
<dbReference type="GO" id="GO:0004826">
    <property type="term" value="F:phenylalanine-tRNA ligase activity"/>
    <property type="evidence" value="ECO:0007669"/>
    <property type="project" value="UniProtKB-EC"/>
</dbReference>
<dbReference type="GO" id="GO:0009328">
    <property type="term" value="C:phenylalanine-tRNA ligase complex"/>
    <property type="evidence" value="ECO:0007669"/>
    <property type="project" value="TreeGrafter"/>
</dbReference>
<dbReference type="InterPro" id="IPR009061">
    <property type="entry name" value="DNA-bd_dom_put_sf"/>
</dbReference>
<dbReference type="Gene3D" id="3.50.40.10">
    <property type="entry name" value="Phenylalanyl-trna Synthetase, Chain B, domain 3"/>
    <property type="match status" value="1"/>
</dbReference>
<dbReference type="Gene3D" id="3.30.930.10">
    <property type="entry name" value="Bira Bifunctional Protein, Domain 2"/>
    <property type="match status" value="1"/>
</dbReference>
<keyword evidence="7" id="KW-0479">Metal-binding</keyword>
<dbReference type="InterPro" id="IPR005146">
    <property type="entry name" value="B3/B4_tRNA-bd"/>
</dbReference>
<dbReference type="PROSITE" id="PS51483">
    <property type="entry name" value="B5"/>
    <property type="match status" value="1"/>
</dbReference>
<dbReference type="AlphaFoldDB" id="A0A075FNV9"/>
<evidence type="ECO:0000256" key="2">
    <source>
        <dbReference type="ARBA" id="ARBA00004496"/>
    </source>
</evidence>
<dbReference type="PANTHER" id="PTHR10947">
    <property type="entry name" value="PHENYLALANYL-TRNA SYNTHETASE BETA CHAIN AND LEUCINE-RICH REPEAT-CONTAINING PROTEIN 47"/>
    <property type="match status" value="1"/>
</dbReference>
<dbReference type="InterPro" id="IPR004531">
    <property type="entry name" value="Phe-tRNA-synth_IIc_bsu_arc_euk"/>
</dbReference>
<gene>
    <name evidence="14" type="primary">FARSB</name>
    <name evidence="14" type="synonym">pheT</name>
</gene>
<keyword evidence="10" id="KW-0460">Magnesium</keyword>
<keyword evidence="5" id="KW-0963">Cytoplasm</keyword>
<protein>
    <recommendedName>
        <fullName evidence="4">phenylalanine--tRNA ligase</fullName>
        <ecNumber evidence="4">6.1.1.20</ecNumber>
    </recommendedName>
</protein>
<proteinExistence type="inferred from homology"/>
<evidence type="ECO:0000256" key="4">
    <source>
        <dbReference type="ARBA" id="ARBA00012814"/>
    </source>
</evidence>
<evidence type="ECO:0000256" key="8">
    <source>
        <dbReference type="ARBA" id="ARBA00022741"/>
    </source>
</evidence>
<dbReference type="InterPro" id="IPR045864">
    <property type="entry name" value="aa-tRNA-synth_II/BPL/LPL"/>
</dbReference>
<keyword evidence="6 14" id="KW-0436">Ligase</keyword>
<dbReference type="EMBL" id="KF900384">
    <property type="protein sequence ID" value="AIE93024.1"/>
    <property type="molecule type" value="Genomic_DNA"/>
</dbReference>
<organism evidence="14">
    <name type="scientific">uncultured marine group II/III euryarchaeote AD1000_31_D05</name>
    <dbReference type="NCBI Taxonomy" id="1457753"/>
    <lineage>
        <taxon>Archaea</taxon>
        <taxon>Methanobacteriati</taxon>
        <taxon>Methanobacteriota</taxon>
        <taxon>environmental samples</taxon>
    </lineage>
</organism>
<evidence type="ECO:0000256" key="5">
    <source>
        <dbReference type="ARBA" id="ARBA00022490"/>
    </source>
</evidence>
<evidence type="ECO:0000259" key="13">
    <source>
        <dbReference type="PROSITE" id="PS51483"/>
    </source>
</evidence>
<dbReference type="SUPFAM" id="SSF55681">
    <property type="entry name" value="Class II aaRS and biotin synthetases"/>
    <property type="match status" value="1"/>
</dbReference>
<dbReference type="CDD" id="cd00769">
    <property type="entry name" value="PheRS_beta_core"/>
    <property type="match status" value="1"/>
</dbReference>
<keyword evidence="9" id="KW-0067">ATP-binding</keyword>
<dbReference type="GO" id="GO:0006432">
    <property type="term" value="P:phenylalanyl-tRNA aminoacylation"/>
    <property type="evidence" value="ECO:0007669"/>
    <property type="project" value="InterPro"/>
</dbReference>
<evidence type="ECO:0000256" key="9">
    <source>
        <dbReference type="ARBA" id="ARBA00022840"/>
    </source>
</evidence>
<comment type="similarity">
    <text evidence="3">Belongs to the phenylalanyl-tRNA synthetase beta subunit family. Type 2 subfamily.</text>
</comment>
<dbReference type="NCBIfam" id="TIGR00471">
    <property type="entry name" value="pheT_arch"/>
    <property type="match status" value="1"/>
</dbReference>
<keyword evidence="8" id="KW-0547">Nucleotide-binding</keyword>
<evidence type="ECO:0000256" key="10">
    <source>
        <dbReference type="ARBA" id="ARBA00022842"/>
    </source>
</evidence>
<dbReference type="PANTHER" id="PTHR10947:SF0">
    <property type="entry name" value="PHENYLALANINE--TRNA LIGASE BETA SUBUNIT"/>
    <property type="match status" value="1"/>
</dbReference>
<comment type="subcellular location">
    <subcellularLocation>
        <location evidence="2">Cytoplasm</location>
    </subcellularLocation>
</comment>
<dbReference type="SMART" id="SM00873">
    <property type="entry name" value="B3_4"/>
    <property type="match status" value="1"/>
</dbReference>
<evidence type="ECO:0000256" key="11">
    <source>
        <dbReference type="ARBA" id="ARBA00022917"/>
    </source>
</evidence>
<evidence type="ECO:0000256" key="12">
    <source>
        <dbReference type="ARBA" id="ARBA00023146"/>
    </source>
</evidence>
<dbReference type="Pfam" id="PF17759">
    <property type="entry name" value="tRNA_synthFbeta"/>
    <property type="match status" value="1"/>
</dbReference>
<sequence length="584" mass="64260">MPTLELQHSILRYIQDLNETQHNPETWSDWLPRIGCPVDSNDETVVEVEVFPDRPDLLSHEALAKASRSFLGLGEASVALGVLDGKIEVNVDSSLGEVRPVIMAAVVRGVDTGSDIEQKNDFIQSLMDHQEKLHLTLGRKRSFSSIGVHDLSSLSPPFRVLTVPSSYSFVPLAETEKMSIGQILESHPKGIEYAHLMDGLAGFPVILDSNDDLLSFPPIINGDHTTVNEHTSDFFIDVTGWDERACEACLLLICLSMAERGGAVESVRVTGFDGQTTNTPRGDERRHRVPDRLIRGILGLEMSPEDLATALMRMGGRLEESRTVTDGPNNSEKWVDCVVGEQEHVISMPRWRSDIMHPIDIVEDIAIGYGYDNLPKELSSVHIDAIPLQSSHLKRRFGESLRACGLQEIQSLTLSNEADQFELMRWPSGGSKTTISNPITSEHTLLRQYILPSLLRLLAANRHHELPQRVYELGTVVRDFQNRNRGAWACAEAGSGFSTAKGIVQGLLRDLGAPIDEIDFVAIAPSLGPWIDGRGASVSVRGHAVGEFGEIDPLVSYAFGLKSPIHAGEFDIEKLGELIPDPVT</sequence>
<dbReference type="EC" id="6.1.1.20" evidence="4"/>
<dbReference type="InterPro" id="IPR041616">
    <property type="entry name" value="PheRS_beta_core"/>
</dbReference>
<evidence type="ECO:0000256" key="1">
    <source>
        <dbReference type="ARBA" id="ARBA00001946"/>
    </source>
</evidence>
<dbReference type="Pfam" id="PF03484">
    <property type="entry name" value="B5"/>
    <property type="match status" value="1"/>
</dbReference>
<dbReference type="InterPro" id="IPR045060">
    <property type="entry name" value="Phe-tRNA-ligase_IIc_bsu"/>
</dbReference>
<evidence type="ECO:0000256" key="7">
    <source>
        <dbReference type="ARBA" id="ARBA00022723"/>
    </source>
</evidence>
<dbReference type="SMART" id="SM00874">
    <property type="entry name" value="B5"/>
    <property type="match status" value="1"/>
</dbReference>
<dbReference type="Pfam" id="PF03483">
    <property type="entry name" value="B3_4"/>
    <property type="match status" value="1"/>
</dbReference>
<dbReference type="GO" id="GO:0005524">
    <property type="term" value="F:ATP binding"/>
    <property type="evidence" value="ECO:0007669"/>
    <property type="project" value="UniProtKB-KW"/>
</dbReference>
<keyword evidence="11" id="KW-0648">Protein biosynthesis</keyword>
<dbReference type="InterPro" id="IPR020825">
    <property type="entry name" value="Phe-tRNA_synthase-like_B3/B4"/>
</dbReference>